<evidence type="ECO:0000313" key="6">
    <source>
        <dbReference type="Proteomes" id="UP000834106"/>
    </source>
</evidence>
<comment type="catalytic activity">
    <reaction evidence="1">
        <text>a 2'-deoxyribonucleoside 5'-diphosphate + ATP = a 2'-deoxyribonucleoside 5'-triphosphate + ADP</text>
        <dbReference type="Rhea" id="RHEA:44640"/>
        <dbReference type="ChEBI" id="CHEBI:30616"/>
        <dbReference type="ChEBI" id="CHEBI:61560"/>
        <dbReference type="ChEBI" id="CHEBI:73316"/>
        <dbReference type="ChEBI" id="CHEBI:456216"/>
        <dbReference type="EC" id="2.7.4.6"/>
    </reaction>
</comment>
<gene>
    <name evidence="5" type="ORF">FPE_LOCUS6775</name>
</gene>
<sequence length="150" mass="16663">MVVVAGWCWWQRRGGGDDYDDDMFCWIWLKEIDQELFVGGSKEAAVNGIVMALLSCVDGGYGAGMERVFIAIKPDGVQRGLISEIISRFERKGLQQFRKLKKRPPPISSSSTPPISPSNPPPSWRGVLSQPPPPLPRHNPIPKPPTPEMN</sequence>
<evidence type="ECO:0000259" key="4">
    <source>
        <dbReference type="Pfam" id="PF00334"/>
    </source>
</evidence>
<evidence type="ECO:0000313" key="5">
    <source>
        <dbReference type="EMBL" id="CAI9759345.1"/>
    </source>
</evidence>
<evidence type="ECO:0000256" key="2">
    <source>
        <dbReference type="ARBA" id="ARBA00000937"/>
    </source>
</evidence>
<organism evidence="5 6">
    <name type="scientific">Fraxinus pennsylvanica</name>
    <dbReference type="NCBI Taxonomy" id="56036"/>
    <lineage>
        <taxon>Eukaryota</taxon>
        <taxon>Viridiplantae</taxon>
        <taxon>Streptophyta</taxon>
        <taxon>Embryophyta</taxon>
        <taxon>Tracheophyta</taxon>
        <taxon>Spermatophyta</taxon>
        <taxon>Magnoliopsida</taxon>
        <taxon>eudicotyledons</taxon>
        <taxon>Gunneridae</taxon>
        <taxon>Pentapetalae</taxon>
        <taxon>asterids</taxon>
        <taxon>lamiids</taxon>
        <taxon>Lamiales</taxon>
        <taxon>Oleaceae</taxon>
        <taxon>Oleeae</taxon>
        <taxon>Fraxinus</taxon>
    </lineage>
</organism>
<evidence type="ECO:0000256" key="3">
    <source>
        <dbReference type="SAM" id="MobiDB-lite"/>
    </source>
</evidence>
<feature type="compositionally biased region" description="Pro residues" evidence="3">
    <location>
        <begin position="114"/>
        <end position="123"/>
    </location>
</feature>
<protein>
    <recommendedName>
        <fullName evidence="4">Nucleoside diphosphate kinase-like domain-containing protein</fullName>
    </recommendedName>
</protein>
<keyword evidence="6" id="KW-1185">Reference proteome</keyword>
<dbReference type="InterPro" id="IPR036850">
    <property type="entry name" value="NDK-like_dom_sf"/>
</dbReference>
<proteinExistence type="predicted"/>
<accession>A0AAD1Z111</accession>
<evidence type="ECO:0000256" key="1">
    <source>
        <dbReference type="ARBA" id="ARBA00000082"/>
    </source>
</evidence>
<dbReference type="GO" id="GO:0004550">
    <property type="term" value="F:nucleoside diphosphate kinase activity"/>
    <property type="evidence" value="ECO:0007669"/>
    <property type="project" value="UniProtKB-EC"/>
</dbReference>
<dbReference type="Gene3D" id="3.30.70.141">
    <property type="entry name" value="Nucleoside diphosphate kinase-like domain"/>
    <property type="match status" value="1"/>
</dbReference>
<name>A0AAD1Z111_9LAMI</name>
<dbReference type="AlphaFoldDB" id="A0AAD1Z111"/>
<dbReference type="InterPro" id="IPR034907">
    <property type="entry name" value="NDK-like_dom"/>
</dbReference>
<feature type="region of interest" description="Disordered" evidence="3">
    <location>
        <begin position="99"/>
        <end position="150"/>
    </location>
</feature>
<comment type="catalytic activity">
    <reaction evidence="2">
        <text>a ribonucleoside 5'-diphosphate + ATP = a ribonucleoside 5'-triphosphate + ADP</text>
        <dbReference type="Rhea" id="RHEA:18113"/>
        <dbReference type="ChEBI" id="CHEBI:30616"/>
        <dbReference type="ChEBI" id="CHEBI:57930"/>
        <dbReference type="ChEBI" id="CHEBI:61557"/>
        <dbReference type="ChEBI" id="CHEBI:456216"/>
        <dbReference type="EC" id="2.7.4.6"/>
    </reaction>
</comment>
<dbReference type="SUPFAM" id="SSF54919">
    <property type="entry name" value="Nucleoside diphosphate kinase, NDK"/>
    <property type="match status" value="1"/>
</dbReference>
<dbReference type="Pfam" id="PF00334">
    <property type="entry name" value="NDK"/>
    <property type="match status" value="1"/>
</dbReference>
<feature type="compositionally biased region" description="Pro residues" evidence="3">
    <location>
        <begin position="130"/>
        <end position="150"/>
    </location>
</feature>
<dbReference type="Proteomes" id="UP000834106">
    <property type="component" value="Chromosome 4"/>
</dbReference>
<reference evidence="5" key="1">
    <citation type="submission" date="2023-05" db="EMBL/GenBank/DDBJ databases">
        <authorList>
            <person name="Huff M."/>
        </authorList>
    </citation>
    <scope>NUCLEOTIDE SEQUENCE</scope>
</reference>
<feature type="domain" description="Nucleoside diphosphate kinase-like" evidence="4">
    <location>
        <begin position="66"/>
        <end position="95"/>
    </location>
</feature>
<dbReference type="EMBL" id="OU503039">
    <property type="protein sequence ID" value="CAI9759345.1"/>
    <property type="molecule type" value="Genomic_DNA"/>
</dbReference>